<accession>A0A814C3N8</accession>
<dbReference type="Pfam" id="PF12430">
    <property type="entry name" value="ABA_GPCR"/>
    <property type="match status" value="1"/>
</dbReference>
<evidence type="ECO:0000256" key="3">
    <source>
        <dbReference type="ARBA" id="ARBA00022692"/>
    </source>
</evidence>
<feature type="domain" description="Abscisic acid G-protein coupled receptor-like" evidence="10">
    <location>
        <begin position="283"/>
        <end position="373"/>
    </location>
</feature>
<dbReference type="GO" id="GO:0032580">
    <property type="term" value="C:Golgi cisterna membrane"/>
    <property type="evidence" value="ECO:0007669"/>
    <property type="project" value="TreeGrafter"/>
</dbReference>
<evidence type="ECO:0000256" key="8">
    <source>
        <dbReference type="ARBA" id="ARBA00044702"/>
    </source>
</evidence>
<comment type="similarity">
    <text evidence="2">Belongs to the Golgi pH regulator (TC 1.A.38) family.</text>
</comment>
<keyword evidence="4 9" id="KW-1133">Transmembrane helix</keyword>
<evidence type="ECO:0000259" key="10">
    <source>
        <dbReference type="Pfam" id="PF12430"/>
    </source>
</evidence>
<evidence type="ECO:0000313" key="16">
    <source>
        <dbReference type="Proteomes" id="UP000663829"/>
    </source>
</evidence>
<evidence type="ECO:0000256" key="5">
    <source>
        <dbReference type="ARBA" id="ARBA00023136"/>
    </source>
</evidence>
<feature type="transmembrane region" description="Helical" evidence="9">
    <location>
        <begin position="39"/>
        <end position="65"/>
    </location>
</feature>
<comment type="subcellular location">
    <subcellularLocation>
        <location evidence="1">Membrane</location>
        <topology evidence="1">Multi-pass membrane protein</topology>
    </subcellularLocation>
</comment>
<dbReference type="PANTHER" id="PTHR15948">
    <property type="entry name" value="G-PROTEIN COUPLED RECEPTOR 89-RELATED"/>
    <property type="match status" value="1"/>
</dbReference>
<dbReference type="EMBL" id="CAJOBA010051933">
    <property type="protein sequence ID" value="CAF4249904.1"/>
    <property type="molecule type" value="Genomic_DNA"/>
</dbReference>
<dbReference type="Pfam" id="PF12537">
    <property type="entry name" value="GPHR_N"/>
    <property type="match status" value="1"/>
</dbReference>
<feature type="transmembrane region" description="Helical" evidence="9">
    <location>
        <begin position="77"/>
        <end position="99"/>
    </location>
</feature>
<evidence type="ECO:0000256" key="6">
    <source>
        <dbReference type="ARBA" id="ARBA00024145"/>
    </source>
</evidence>
<evidence type="ECO:0008006" key="17">
    <source>
        <dbReference type="Google" id="ProtNLM"/>
    </source>
</evidence>
<dbReference type="EMBL" id="CAJOBC010002039">
    <property type="protein sequence ID" value="CAF3712103.1"/>
    <property type="molecule type" value="Genomic_DNA"/>
</dbReference>
<evidence type="ECO:0000256" key="1">
    <source>
        <dbReference type="ARBA" id="ARBA00004141"/>
    </source>
</evidence>
<dbReference type="GO" id="GO:0008308">
    <property type="term" value="F:voltage-gated monoatomic anion channel activity"/>
    <property type="evidence" value="ECO:0007669"/>
    <property type="project" value="TreeGrafter"/>
</dbReference>
<organism evidence="12 16">
    <name type="scientific">Didymodactylos carnosus</name>
    <dbReference type="NCBI Taxonomy" id="1234261"/>
    <lineage>
        <taxon>Eukaryota</taxon>
        <taxon>Metazoa</taxon>
        <taxon>Spiralia</taxon>
        <taxon>Gnathifera</taxon>
        <taxon>Rotifera</taxon>
        <taxon>Eurotatoria</taxon>
        <taxon>Bdelloidea</taxon>
        <taxon>Philodinida</taxon>
        <taxon>Philodinidae</taxon>
        <taxon>Didymodactylos</taxon>
    </lineage>
</organism>
<dbReference type="Proteomes" id="UP000681722">
    <property type="component" value="Unassembled WGS sequence"/>
</dbReference>
<keyword evidence="3 9" id="KW-0812">Transmembrane</keyword>
<feature type="transmembrane region" description="Helical" evidence="9">
    <location>
        <begin position="6"/>
        <end position="27"/>
    </location>
</feature>
<protein>
    <recommendedName>
        <fullName evidence="17">Golgi pH regulator</fullName>
    </recommendedName>
</protein>
<sequence length="374" mass="43695">MSMLVDTIIVMLSQAVFFVGGWLFFIQQLCRNYDVHHRMVILSFSITFALSLSMFELIIFEILGLLHPSSRFLHWRIGLYSMLFLLVFLIPFYIAYMLLNTVKIIRDFRMVLLFTLIAWFFYLYLFWKLGDPFPILSTHHGELFTMEQCISRVGIIGVTAMAILSGFGAVNCPYTYMTYFIKPVTYKDITDAQKRLRQIMEIVAAKKKRIAYIEYENSIKTTFASSLKWIYLRGRPSNSNSNLVKDSYNVSIIKQDISTYEEISAQLYSELVDLQAVQERIEYSKTLKGKYFHVLGHFFSVYCLWKILISFINIIFNRVGKVDPVTRGILLTVHYFNIQFDVQFWSQYVSFILIGIIVITSIRGLLITLKKVCK</sequence>
<evidence type="ECO:0000256" key="2">
    <source>
        <dbReference type="ARBA" id="ARBA00009478"/>
    </source>
</evidence>
<evidence type="ECO:0000259" key="11">
    <source>
        <dbReference type="Pfam" id="PF12537"/>
    </source>
</evidence>
<dbReference type="GO" id="GO:0051452">
    <property type="term" value="P:intracellular pH reduction"/>
    <property type="evidence" value="ECO:0007669"/>
    <property type="project" value="TreeGrafter"/>
</dbReference>
<dbReference type="PANTHER" id="PTHR15948:SF0">
    <property type="entry name" value="GOLGI PH REGULATOR A-RELATED"/>
    <property type="match status" value="1"/>
</dbReference>
<evidence type="ECO:0000256" key="9">
    <source>
        <dbReference type="SAM" id="Phobius"/>
    </source>
</evidence>
<dbReference type="InterPro" id="IPR015672">
    <property type="entry name" value="GPHR/GTG"/>
</dbReference>
<comment type="caution">
    <text evidence="12">The sequence shown here is derived from an EMBL/GenBank/DDBJ whole genome shotgun (WGS) entry which is preliminary data.</text>
</comment>
<evidence type="ECO:0000313" key="13">
    <source>
        <dbReference type="EMBL" id="CAF1455852.1"/>
    </source>
</evidence>
<keyword evidence="5 9" id="KW-0472">Membrane</keyword>
<name>A0A814C3N8_9BILA</name>
<dbReference type="Proteomes" id="UP000663829">
    <property type="component" value="Unassembled WGS sequence"/>
</dbReference>
<feature type="domain" description="Golgi pH regulator conserved" evidence="11">
    <location>
        <begin position="144"/>
        <end position="210"/>
    </location>
</feature>
<feature type="transmembrane region" description="Helical" evidence="9">
    <location>
        <begin position="348"/>
        <end position="369"/>
    </location>
</feature>
<evidence type="ECO:0000313" key="14">
    <source>
        <dbReference type="EMBL" id="CAF3712103.1"/>
    </source>
</evidence>
<keyword evidence="16" id="KW-1185">Reference proteome</keyword>
<feature type="transmembrane region" description="Helical" evidence="9">
    <location>
        <begin position="294"/>
        <end position="316"/>
    </location>
</feature>
<dbReference type="Proteomes" id="UP000682733">
    <property type="component" value="Unassembled WGS sequence"/>
</dbReference>
<comment type="catalytic activity">
    <reaction evidence="8">
        <text>fluoride(in) = fluoride(out)</text>
        <dbReference type="Rhea" id="RHEA:76159"/>
        <dbReference type="ChEBI" id="CHEBI:17051"/>
    </reaction>
</comment>
<evidence type="ECO:0000256" key="4">
    <source>
        <dbReference type="ARBA" id="ARBA00022989"/>
    </source>
</evidence>
<feature type="transmembrane region" description="Helical" evidence="9">
    <location>
        <begin position="111"/>
        <end position="130"/>
    </location>
</feature>
<dbReference type="Proteomes" id="UP000677228">
    <property type="component" value="Unassembled WGS sequence"/>
</dbReference>
<evidence type="ECO:0000313" key="12">
    <source>
        <dbReference type="EMBL" id="CAF0934648.1"/>
    </source>
</evidence>
<dbReference type="InterPro" id="IPR025969">
    <property type="entry name" value="ABA_GPCR_dom"/>
</dbReference>
<comment type="catalytic activity">
    <reaction evidence="6">
        <text>iodide(out) = iodide(in)</text>
        <dbReference type="Rhea" id="RHEA:66324"/>
        <dbReference type="ChEBI" id="CHEBI:16382"/>
    </reaction>
</comment>
<dbReference type="OrthoDB" id="264392at2759"/>
<feature type="transmembrane region" description="Helical" evidence="9">
    <location>
        <begin position="150"/>
        <end position="172"/>
    </location>
</feature>
<dbReference type="AlphaFoldDB" id="A0A814C3N8"/>
<proteinExistence type="inferred from homology"/>
<dbReference type="EMBL" id="CAJNOQ010002039">
    <property type="protein sequence ID" value="CAF0934648.1"/>
    <property type="molecule type" value="Genomic_DNA"/>
</dbReference>
<evidence type="ECO:0000313" key="15">
    <source>
        <dbReference type="EMBL" id="CAF4249904.1"/>
    </source>
</evidence>
<comment type="catalytic activity">
    <reaction evidence="7">
        <text>bromide(in) = bromide(out)</text>
        <dbReference type="Rhea" id="RHEA:75383"/>
        <dbReference type="ChEBI" id="CHEBI:15858"/>
    </reaction>
</comment>
<reference evidence="12" key="1">
    <citation type="submission" date="2021-02" db="EMBL/GenBank/DDBJ databases">
        <authorList>
            <person name="Nowell W R."/>
        </authorList>
    </citation>
    <scope>NUCLEOTIDE SEQUENCE</scope>
</reference>
<evidence type="ECO:0000256" key="7">
    <source>
        <dbReference type="ARBA" id="ARBA00035085"/>
    </source>
</evidence>
<gene>
    <name evidence="12" type="ORF">GPM918_LOCUS10374</name>
    <name evidence="13" type="ORF">OVA965_LOCUS35032</name>
    <name evidence="14" type="ORF">SRO942_LOCUS10375</name>
    <name evidence="15" type="ORF">TMI583_LOCUS35987</name>
</gene>
<dbReference type="InterPro" id="IPR022535">
    <property type="entry name" value="Golgi_pH-regulator_cons_dom"/>
</dbReference>
<dbReference type="EMBL" id="CAJNOK010030082">
    <property type="protein sequence ID" value="CAF1455852.1"/>
    <property type="molecule type" value="Genomic_DNA"/>
</dbReference>